<dbReference type="Pfam" id="PF00288">
    <property type="entry name" value="GHMP_kinases_N"/>
    <property type="match status" value="1"/>
</dbReference>
<reference evidence="6" key="1">
    <citation type="submission" date="2020-05" db="EMBL/GenBank/DDBJ databases">
        <authorList>
            <person name="Chiriac C."/>
            <person name="Salcher M."/>
            <person name="Ghai R."/>
            <person name="Kavagutti S V."/>
        </authorList>
    </citation>
    <scope>NUCLEOTIDE SEQUENCE</scope>
</reference>
<evidence type="ECO:0000256" key="3">
    <source>
        <dbReference type="ARBA" id="ARBA00022777"/>
    </source>
</evidence>
<protein>
    <submittedName>
        <fullName evidence="6">Unannotated protein</fullName>
    </submittedName>
</protein>
<dbReference type="Gene3D" id="3.30.230.10">
    <property type="match status" value="1"/>
</dbReference>
<dbReference type="GO" id="GO:0005524">
    <property type="term" value="F:ATP binding"/>
    <property type="evidence" value="ECO:0007669"/>
    <property type="project" value="UniProtKB-KW"/>
</dbReference>
<keyword evidence="2" id="KW-0547">Nucleotide-binding</keyword>
<dbReference type="InterPro" id="IPR014721">
    <property type="entry name" value="Ribsml_uS5_D2-typ_fold_subgr"/>
</dbReference>
<dbReference type="SUPFAM" id="SSF55060">
    <property type="entry name" value="GHMP Kinase, C-terminal domain"/>
    <property type="match status" value="1"/>
</dbReference>
<organism evidence="6">
    <name type="scientific">freshwater metagenome</name>
    <dbReference type="NCBI Taxonomy" id="449393"/>
    <lineage>
        <taxon>unclassified sequences</taxon>
        <taxon>metagenomes</taxon>
        <taxon>ecological metagenomes</taxon>
    </lineage>
</organism>
<evidence type="ECO:0000259" key="5">
    <source>
        <dbReference type="Pfam" id="PF00288"/>
    </source>
</evidence>
<feature type="domain" description="GHMP kinase N-terminal" evidence="5">
    <location>
        <begin position="66"/>
        <end position="108"/>
    </location>
</feature>
<dbReference type="AlphaFoldDB" id="A0A6J6DA83"/>
<dbReference type="SUPFAM" id="SSF54211">
    <property type="entry name" value="Ribosomal protein S5 domain 2-like"/>
    <property type="match status" value="1"/>
</dbReference>
<evidence type="ECO:0000256" key="2">
    <source>
        <dbReference type="ARBA" id="ARBA00022741"/>
    </source>
</evidence>
<evidence type="ECO:0000256" key="4">
    <source>
        <dbReference type="ARBA" id="ARBA00022840"/>
    </source>
</evidence>
<evidence type="ECO:0000256" key="1">
    <source>
        <dbReference type="ARBA" id="ARBA00022679"/>
    </source>
</evidence>
<sequence>MISVEAPAKLTLSLSITGVREDGYHLIDAEMVSLTICDDIVIEEAATTSINVVGKFAQGVPTDDSNLVARALHLLNRHAEVRIEKNIPHGGGLGGGSSDAAAVLRAARFTDLVAASRLGADIPFCMVGGRARVTGIGEIVEPLAFVEHRFTLIIPPLQVSTPAVYAKWDSMGQPRGDQGNDLEPAAIAAYPEMATWRDRIESVTGSRPFLAGSGATWFVYGQIPGVSAQLEGAQVVYTSTRPQSD</sequence>
<dbReference type="Gene3D" id="3.30.70.890">
    <property type="entry name" value="GHMP kinase, C-terminal domain"/>
    <property type="match status" value="1"/>
</dbReference>
<dbReference type="PANTHER" id="PTHR43527">
    <property type="entry name" value="4-DIPHOSPHOCYTIDYL-2-C-METHYL-D-ERYTHRITOL KINASE, CHLOROPLASTIC"/>
    <property type="match status" value="1"/>
</dbReference>
<dbReference type="GO" id="GO:0016114">
    <property type="term" value="P:terpenoid biosynthetic process"/>
    <property type="evidence" value="ECO:0007669"/>
    <property type="project" value="InterPro"/>
</dbReference>
<accession>A0A6J6DA83</accession>
<evidence type="ECO:0000313" key="6">
    <source>
        <dbReference type="EMBL" id="CAB4560165.1"/>
    </source>
</evidence>
<dbReference type="PANTHER" id="PTHR43527:SF2">
    <property type="entry name" value="4-DIPHOSPHOCYTIDYL-2-C-METHYL-D-ERYTHRITOL KINASE, CHLOROPLASTIC"/>
    <property type="match status" value="1"/>
</dbReference>
<dbReference type="GO" id="GO:0050515">
    <property type="term" value="F:4-(cytidine 5'-diphospho)-2-C-methyl-D-erythritol kinase activity"/>
    <property type="evidence" value="ECO:0007669"/>
    <property type="project" value="InterPro"/>
</dbReference>
<name>A0A6J6DA83_9ZZZZ</name>
<dbReference type="InterPro" id="IPR020568">
    <property type="entry name" value="Ribosomal_Su5_D2-typ_SF"/>
</dbReference>
<dbReference type="InterPro" id="IPR006204">
    <property type="entry name" value="GHMP_kinase_N_dom"/>
</dbReference>
<dbReference type="InterPro" id="IPR004424">
    <property type="entry name" value="IspE"/>
</dbReference>
<dbReference type="EMBL" id="CAEZTI010000046">
    <property type="protein sequence ID" value="CAB4560165.1"/>
    <property type="molecule type" value="Genomic_DNA"/>
</dbReference>
<proteinExistence type="inferred from homology"/>
<gene>
    <name evidence="6" type="ORF">UFOPK1619_00344</name>
</gene>
<dbReference type="PIRSF" id="PIRSF010376">
    <property type="entry name" value="IspE"/>
    <property type="match status" value="1"/>
</dbReference>
<dbReference type="InterPro" id="IPR036554">
    <property type="entry name" value="GHMP_kinase_C_sf"/>
</dbReference>
<dbReference type="HAMAP" id="MF_00061">
    <property type="entry name" value="IspE"/>
    <property type="match status" value="1"/>
</dbReference>
<keyword evidence="1" id="KW-0808">Transferase</keyword>
<keyword evidence="4" id="KW-0067">ATP-binding</keyword>
<keyword evidence="3" id="KW-0418">Kinase</keyword>